<dbReference type="GO" id="GO:0005524">
    <property type="term" value="F:ATP binding"/>
    <property type="evidence" value="ECO:0007669"/>
    <property type="project" value="InterPro"/>
</dbReference>
<evidence type="ECO:0000259" key="3">
    <source>
        <dbReference type="PROSITE" id="PS51192"/>
    </source>
</evidence>
<dbReference type="OrthoDB" id="6396at2157"/>
<dbReference type="AlphaFoldDB" id="M0G6A7"/>
<evidence type="ECO:0000256" key="2">
    <source>
        <dbReference type="SAM" id="MobiDB-lite"/>
    </source>
</evidence>
<dbReference type="GO" id="GO:0140097">
    <property type="term" value="F:catalytic activity, acting on DNA"/>
    <property type="evidence" value="ECO:0007669"/>
    <property type="project" value="UniProtKB-ARBA"/>
</dbReference>
<feature type="region of interest" description="Disordered" evidence="2">
    <location>
        <begin position="973"/>
        <end position="992"/>
    </location>
</feature>
<keyword evidence="5" id="KW-0547">Nucleotide-binding</keyword>
<protein>
    <submittedName>
        <fullName evidence="5">DEAD/H helicase</fullName>
    </submittedName>
</protein>
<dbReference type="GO" id="GO:0004386">
    <property type="term" value="F:helicase activity"/>
    <property type="evidence" value="ECO:0007669"/>
    <property type="project" value="UniProtKB-KW"/>
</dbReference>
<feature type="domain" description="Helicase ATP-binding" evidence="3">
    <location>
        <begin position="269"/>
        <end position="466"/>
    </location>
</feature>
<dbReference type="Gene3D" id="3.40.50.300">
    <property type="entry name" value="P-loop containing nucleotide triphosphate hydrolases"/>
    <property type="match status" value="1"/>
</dbReference>
<comment type="caution">
    <text evidence="5">The sequence shown here is derived from an EMBL/GenBank/DDBJ whole genome shotgun (WGS) entry which is preliminary data.</text>
</comment>
<evidence type="ECO:0000313" key="5">
    <source>
        <dbReference type="EMBL" id="ELZ67052.1"/>
    </source>
</evidence>
<dbReference type="InterPro" id="IPR038718">
    <property type="entry name" value="SNF2-like_sf"/>
</dbReference>
<feature type="domain" description="Helicase C-terminal" evidence="4">
    <location>
        <begin position="775"/>
        <end position="942"/>
    </location>
</feature>
<name>M0G6A7_HALPT</name>
<dbReference type="InterPro" id="IPR014001">
    <property type="entry name" value="Helicase_ATP-bd"/>
</dbReference>
<gene>
    <name evidence="5" type="ORF">C457_13484</name>
</gene>
<dbReference type="InterPro" id="IPR000330">
    <property type="entry name" value="SNF2_N"/>
</dbReference>
<dbReference type="InterPro" id="IPR001650">
    <property type="entry name" value="Helicase_C-like"/>
</dbReference>
<keyword evidence="5" id="KW-0347">Helicase</keyword>
<dbReference type="CDD" id="cd18793">
    <property type="entry name" value="SF2_C_SNF"/>
    <property type="match status" value="1"/>
</dbReference>
<dbReference type="PROSITE" id="PS51194">
    <property type="entry name" value="HELICASE_CTER"/>
    <property type="match status" value="1"/>
</dbReference>
<sequence length="1206" mass="135094">MTLRDQTWNPVYESGFNSNSLIDTFYRPFLSEVNRYDRLAGYLSLRSLADALEGVDSMLESGGTIRVIAGADLQERERGAMFPDANEPLAPWVESQLTIIATLLDRGDLHIKVGEPKSGDGLFHPKLGIGEDEDGNVLTFEGSVNETLSAWTYNYERFKVHRSWERGEEKYIKEDVSTFNALWNGYHPSVDVHELDEAAEQDLINWKDTDGALEDHVERVRKHAPQSALSEGDVATAVSVAGRTPGGLHLAEDVSTVTPWPHQRTISDTAVSIYPNNLLFCDEVGLGKTIEAGLTLSRLVHTGRVDNALFLVPAGLVQQWQDELLSRFNIHAYYYDRRYDGEYLVGPLGDENDNRVRIEGDSTTDEWSETPIGNFVTQREQPTVVIQSWHTARRDENHHHVAPSGEGDVWDLAVIDEAHSAREDTKLYDLLSKVEEATACIYALTATPMQLNIGELYDLLRLCDLPKSWDNKERFTEFFETRRALQTTLSEVSSNSSGSHDRQDVLLKLREELELEKGEVKPRLQLFAKLLHDHINAHPGYDDEVAEVIESNPLRLKERKAVEKLLGARETSNRFDDPETLVLDCGPAGWRALVDASEWATPVQSRIFRNTRTVLEQCKNLGLLTDTVPSRSVETKRIELGDAKPLYEKVEEYIDTTYEESQKVLTGKEKLALGFVMTTYRQRLTSSLHAIKKSLRRREDKLDAEVEDMTEEVSALGKDTGVTEATIDEVVGQETLDTYRPTKGHAASVVQAEREMLREFVDDLNRTHTDPKVAQLSQDIRSLRKEAIDDIIIFTQYQDTLEHIRTTLTDTHPNVGTYSGAGGFQYDPESGEWTSVGKETIKRSFTEEGGTNILICTDSASEGLNLQTADALINYDLPWNPMRVEQRIGRIDRIGQDNEVVKIINYAYKDSVDGDIYEELEERLELFENVVGPMRPVLNSIEQDFKDAMMGADDNDSRTATERVAEMADERAAEAKEREEETGLAKGAEEPATREEIIEDAGLVGWDGSKHPALTSVGVEERRYEPTVGLKTIEQLLLHSEKLEEVGWSFTALRNHDRAEEFAGTSTNAYVLETLDEDDVESPEQVTETAQSVLGRGRGVVVTFSPKVADQFPSIRLLLPGDPLFETLLSVVSDTNPRNVELVYGSRREVGPPRIVVGEEGSLDTADVVGVGAVDESVCDLPGDRSLESITATEETLREWLTVTSD</sequence>
<evidence type="ECO:0000313" key="6">
    <source>
        <dbReference type="Proteomes" id="UP000011559"/>
    </source>
</evidence>
<dbReference type="PANTHER" id="PTHR10799">
    <property type="entry name" value="SNF2/RAD54 HELICASE FAMILY"/>
    <property type="match status" value="1"/>
</dbReference>
<dbReference type="EMBL" id="AOLG01000047">
    <property type="protein sequence ID" value="ELZ67052.1"/>
    <property type="molecule type" value="Genomic_DNA"/>
</dbReference>
<dbReference type="InterPro" id="IPR027417">
    <property type="entry name" value="P-loop_NTPase"/>
</dbReference>
<dbReference type="PATRIC" id="fig|1227461.3.peg.2638"/>
<dbReference type="Gene3D" id="3.40.50.10810">
    <property type="entry name" value="Tandem AAA-ATPase domain"/>
    <property type="match status" value="1"/>
</dbReference>
<evidence type="ECO:0000259" key="4">
    <source>
        <dbReference type="PROSITE" id="PS51194"/>
    </source>
</evidence>
<dbReference type="SMART" id="SM00490">
    <property type="entry name" value="HELICc"/>
    <property type="match status" value="1"/>
</dbReference>
<accession>M0G6A7</accession>
<dbReference type="PROSITE" id="PS51192">
    <property type="entry name" value="HELICASE_ATP_BIND_1"/>
    <property type="match status" value="1"/>
</dbReference>
<proteinExistence type="predicted"/>
<dbReference type="InterPro" id="IPR049730">
    <property type="entry name" value="SNF2/RAD54-like_C"/>
</dbReference>
<dbReference type="RefSeq" id="WP_008095323.1">
    <property type="nucleotide sequence ID" value="NZ_AOLG01000047.1"/>
</dbReference>
<dbReference type="SUPFAM" id="SSF52540">
    <property type="entry name" value="P-loop containing nucleoside triphosphate hydrolases"/>
    <property type="match status" value="2"/>
</dbReference>
<reference evidence="5 6" key="1">
    <citation type="journal article" date="2014" name="PLoS Genet.">
        <title>Phylogenetically driven sequencing of extremely halophilic archaea reveals strategies for static and dynamic osmo-response.</title>
        <authorList>
            <person name="Becker E.A."/>
            <person name="Seitzer P.M."/>
            <person name="Tritt A."/>
            <person name="Larsen D."/>
            <person name="Krusor M."/>
            <person name="Yao A.I."/>
            <person name="Wu D."/>
            <person name="Madern D."/>
            <person name="Eisen J.A."/>
            <person name="Darling A.E."/>
            <person name="Facciotti M.T."/>
        </authorList>
    </citation>
    <scope>NUCLEOTIDE SEQUENCE [LARGE SCALE GENOMIC DNA]</scope>
    <source>
        <strain evidence="6">DSM 18310 / JCM 13924 / TL6</strain>
    </source>
</reference>
<evidence type="ECO:0000256" key="1">
    <source>
        <dbReference type="ARBA" id="ARBA00022801"/>
    </source>
</evidence>
<organism evidence="5 6">
    <name type="scientific">Haloferax prahovense (strain DSM 18310 / JCM 13924 / TL6)</name>
    <dbReference type="NCBI Taxonomy" id="1227461"/>
    <lineage>
        <taxon>Archaea</taxon>
        <taxon>Methanobacteriati</taxon>
        <taxon>Methanobacteriota</taxon>
        <taxon>Stenosarchaea group</taxon>
        <taxon>Halobacteria</taxon>
        <taxon>Halobacteriales</taxon>
        <taxon>Haloferacaceae</taxon>
        <taxon>Haloferax</taxon>
    </lineage>
</organism>
<dbReference type="Pfam" id="PF00271">
    <property type="entry name" value="Helicase_C"/>
    <property type="match status" value="1"/>
</dbReference>
<keyword evidence="1" id="KW-0378">Hydrolase</keyword>
<dbReference type="SMART" id="SM00487">
    <property type="entry name" value="DEXDc"/>
    <property type="match status" value="1"/>
</dbReference>
<keyword evidence="6" id="KW-1185">Reference proteome</keyword>
<keyword evidence="5" id="KW-0067">ATP-binding</keyword>
<dbReference type="Pfam" id="PF00176">
    <property type="entry name" value="SNF2-rel_dom"/>
    <property type="match status" value="1"/>
</dbReference>
<dbReference type="Proteomes" id="UP000011559">
    <property type="component" value="Unassembled WGS sequence"/>
</dbReference>
<dbReference type="GO" id="GO:0016787">
    <property type="term" value="F:hydrolase activity"/>
    <property type="evidence" value="ECO:0007669"/>
    <property type="project" value="UniProtKB-KW"/>
</dbReference>